<evidence type="ECO:0000256" key="2">
    <source>
        <dbReference type="ARBA" id="ARBA00022516"/>
    </source>
</evidence>
<evidence type="ECO:0000256" key="1">
    <source>
        <dbReference type="ARBA" id="ARBA00006500"/>
    </source>
</evidence>
<dbReference type="Pfam" id="PF20791">
    <property type="entry name" value="Acyl-ACP_TE_C"/>
    <property type="match status" value="1"/>
</dbReference>
<sequence length="259" mass="29938">MKSDILHKKEYHVDWGDIDLNKELKLSTLFSCFQDVASEASEKLGFGIESLDREYGVAWVLMKIRVDLLKNPKVGDTISIETWPLEPGKIDYGRDYIVRNQQGEVMIRAISSWVLMDLRQRKISRKGTVPIQYPASLKERAIDEKLKKLKAEGPLDESYRKMIGYSDIDFNGHLNNSKYVDYILDCFSVSEHRNYRIQSIEVHFTNEALPDETIVLQTDTSASEQSKLYIEGFNLDTNKTVFKSKLIIEKKMNCQSLQQ</sequence>
<dbReference type="InterPro" id="IPR029069">
    <property type="entry name" value="HotDog_dom_sf"/>
</dbReference>
<accession>A0ABU5C257</accession>
<evidence type="ECO:0000256" key="4">
    <source>
        <dbReference type="ARBA" id="ARBA00022832"/>
    </source>
</evidence>
<keyword evidence="4" id="KW-0276">Fatty acid metabolism</keyword>
<evidence type="ECO:0000313" key="10">
    <source>
        <dbReference type="EMBL" id="MDY0393392.1"/>
    </source>
</evidence>
<proteinExistence type="inferred from homology"/>
<dbReference type="PANTHER" id="PTHR31727:SF6">
    <property type="entry name" value="OLEOYL-ACYL CARRIER PROTEIN THIOESTERASE 1, CHLOROPLASTIC"/>
    <property type="match status" value="1"/>
</dbReference>
<dbReference type="PANTHER" id="PTHR31727">
    <property type="entry name" value="OLEOYL-ACYL CARRIER PROTEIN THIOESTERASE 1, CHLOROPLASTIC"/>
    <property type="match status" value="1"/>
</dbReference>
<protein>
    <submittedName>
        <fullName evidence="10">Thioesterase</fullName>
    </submittedName>
</protein>
<gene>
    <name evidence="10" type="ORF">RWE15_01820</name>
</gene>
<keyword evidence="5" id="KW-0809">Transit peptide</keyword>
<keyword evidence="7" id="KW-0275">Fatty acid biosynthesis</keyword>
<dbReference type="EMBL" id="JAWDIP010000003">
    <property type="protein sequence ID" value="MDY0393392.1"/>
    <property type="molecule type" value="Genomic_DNA"/>
</dbReference>
<dbReference type="InterPro" id="IPR045023">
    <property type="entry name" value="FATA/B"/>
</dbReference>
<dbReference type="SUPFAM" id="SSF54637">
    <property type="entry name" value="Thioesterase/thiol ester dehydrase-isomerase"/>
    <property type="match status" value="2"/>
</dbReference>
<keyword evidence="11" id="KW-1185">Reference proteome</keyword>
<reference evidence="10 11" key="1">
    <citation type="submission" date="2023-10" db="EMBL/GenBank/DDBJ databases">
        <title>Virgibacillus halophilus 5B73C genome.</title>
        <authorList>
            <person name="Miliotis G."/>
            <person name="Sengupta P."/>
            <person name="Hameed A."/>
            <person name="Chuvochina M."/>
            <person name="Mcdonagh F."/>
            <person name="Simpson A.C."/>
            <person name="Singh N.K."/>
            <person name="Rekha P.D."/>
            <person name="Raman K."/>
            <person name="Hugenholtz P."/>
            <person name="Venkateswaran K."/>
        </authorList>
    </citation>
    <scope>NUCLEOTIDE SEQUENCE [LARGE SCALE GENOMIC DNA]</scope>
    <source>
        <strain evidence="10 11">5B73C</strain>
    </source>
</reference>
<comment type="similarity">
    <text evidence="1">Belongs to the acyl-ACP thioesterase family.</text>
</comment>
<feature type="domain" description="Acyl-ACP thioesterase N-terminal hotdog" evidence="8">
    <location>
        <begin position="6"/>
        <end position="125"/>
    </location>
</feature>
<evidence type="ECO:0000256" key="7">
    <source>
        <dbReference type="ARBA" id="ARBA00023160"/>
    </source>
</evidence>
<evidence type="ECO:0000259" key="8">
    <source>
        <dbReference type="Pfam" id="PF01643"/>
    </source>
</evidence>
<comment type="caution">
    <text evidence="10">The sequence shown here is derived from an EMBL/GenBank/DDBJ whole genome shotgun (WGS) entry which is preliminary data.</text>
</comment>
<evidence type="ECO:0000256" key="6">
    <source>
        <dbReference type="ARBA" id="ARBA00023098"/>
    </source>
</evidence>
<organism evidence="10 11">
    <name type="scientific">Tigheibacillus halophilus</name>
    <dbReference type="NCBI Taxonomy" id="361280"/>
    <lineage>
        <taxon>Bacteria</taxon>
        <taxon>Bacillati</taxon>
        <taxon>Bacillota</taxon>
        <taxon>Bacilli</taxon>
        <taxon>Bacillales</taxon>
        <taxon>Bacillaceae</taxon>
        <taxon>Tigheibacillus</taxon>
    </lineage>
</organism>
<evidence type="ECO:0000256" key="3">
    <source>
        <dbReference type="ARBA" id="ARBA00022801"/>
    </source>
</evidence>
<dbReference type="Proteomes" id="UP001281447">
    <property type="component" value="Unassembled WGS sequence"/>
</dbReference>
<evidence type="ECO:0000259" key="9">
    <source>
        <dbReference type="Pfam" id="PF20791"/>
    </source>
</evidence>
<evidence type="ECO:0000313" key="11">
    <source>
        <dbReference type="Proteomes" id="UP001281447"/>
    </source>
</evidence>
<evidence type="ECO:0000256" key="5">
    <source>
        <dbReference type="ARBA" id="ARBA00022946"/>
    </source>
</evidence>
<dbReference type="Pfam" id="PF01643">
    <property type="entry name" value="Acyl-ACP_TE"/>
    <property type="match status" value="1"/>
</dbReference>
<name>A0ABU5C257_9BACI</name>
<dbReference type="Gene3D" id="3.10.129.10">
    <property type="entry name" value="Hotdog Thioesterase"/>
    <property type="match status" value="2"/>
</dbReference>
<keyword evidence="2" id="KW-0444">Lipid biosynthesis</keyword>
<dbReference type="CDD" id="cd00586">
    <property type="entry name" value="4HBT"/>
    <property type="match status" value="1"/>
</dbReference>
<keyword evidence="6" id="KW-0443">Lipid metabolism</keyword>
<dbReference type="InterPro" id="IPR049427">
    <property type="entry name" value="Acyl-ACP_TE_C"/>
</dbReference>
<feature type="domain" description="Acyl-ACP thioesterase-like C-terminal" evidence="9">
    <location>
        <begin position="164"/>
        <end position="225"/>
    </location>
</feature>
<keyword evidence="3" id="KW-0378">Hydrolase</keyword>
<dbReference type="InterPro" id="IPR002864">
    <property type="entry name" value="Acyl-ACP_thioesterase_NHD"/>
</dbReference>